<dbReference type="InterPro" id="IPR007861">
    <property type="entry name" value="DNA_mismatch_repair_MutS_clamp"/>
</dbReference>
<dbReference type="STRING" id="215637.A0A4P9ZTE3"/>
<dbReference type="InterPro" id="IPR027417">
    <property type="entry name" value="P-loop_NTPase"/>
</dbReference>
<evidence type="ECO:0000259" key="2">
    <source>
        <dbReference type="Pfam" id="PF05190"/>
    </source>
</evidence>
<dbReference type="InterPro" id="IPR036187">
    <property type="entry name" value="DNA_mismatch_repair_MutS_sf"/>
</dbReference>
<dbReference type="Pfam" id="PF05190">
    <property type="entry name" value="MutS_IV"/>
    <property type="match status" value="1"/>
</dbReference>
<dbReference type="SUPFAM" id="SSF48334">
    <property type="entry name" value="DNA repair protein MutS, domain III"/>
    <property type="match status" value="1"/>
</dbReference>
<dbReference type="Gene3D" id="1.10.1420.10">
    <property type="match status" value="2"/>
</dbReference>
<feature type="non-terminal residue" evidence="3">
    <location>
        <position position="197"/>
    </location>
</feature>
<evidence type="ECO:0000256" key="1">
    <source>
        <dbReference type="ARBA" id="ARBA00006271"/>
    </source>
</evidence>
<gene>
    <name evidence="3" type="ORF">BJ085DRAFT_126</name>
</gene>
<dbReference type="GO" id="GO:0140664">
    <property type="term" value="F:ATP-dependent DNA damage sensor activity"/>
    <property type="evidence" value="ECO:0007669"/>
    <property type="project" value="InterPro"/>
</dbReference>
<accession>A0A4P9ZTE3</accession>
<name>A0A4P9ZTE3_9FUNG</name>
<sequence length="197" mass="21842">ILTIARQVYKETIDDVYQLVQAYCETYSMTIKLQFNTTTGFYLSCSTKGLHTETLDPVFINDVTKKSTKQFTTLEIIKLNQRINNALDEITLMSDKAIGDLLAYLRGKIGALHDISRALAELDLVLSFANSGTLANYVRPRFSNHLAVEMGRHPILDRAGLACVPNSVSAQAGAQFHCIMGAHRSGKTTYLKQIALL</sequence>
<feature type="non-terminal residue" evidence="3">
    <location>
        <position position="1"/>
    </location>
</feature>
<organism evidence="3 4">
    <name type="scientific">Dimargaris cristalligena</name>
    <dbReference type="NCBI Taxonomy" id="215637"/>
    <lineage>
        <taxon>Eukaryota</taxon>
        <taxon>Fungi</taxon>
        <taxon>Fungi incertae sedis</taxon>
        <taxon>Zoopagomycota</taxon>
        <taxon>Kickxellomycotina</taxon>
        <taxon>Dimargaritomycetes</taxon>
        <taxon>Dimargaritales</taxon>
        <taxon>Dimargaritaceae</taxon>
        <taxon>Dimargaris</taxon>
    </lineage>
</organism>
<dbReference type="GO" id="GO:0006298">
    <property type="term" value="P:mismatch repair"/>
    <property type="evidence" value="ECO:0007669"/>
    <property type="project" value="InterPro"/>
</dbReference>
<keyword evidence="4" id="KW-1185">Reference proteome</keyword>
<evidence type="ECO:0000313" key="4">
    <source>
        <dbReference type="Proteomes" id="UP000268162"/>
    </source>
</evidence>
<dbReference type="GO" id="GO:0005634">
    <property type="term" value="C:nucleus"/>
    <property type="evidence" value="ECO:0007669"/>
    <property type="project" value="TreeGrafter"/>
</dbReference>
<dbReference type="PANTHER" id="PTHR11361">
    <property type="entry name" value="DNA MISMATCH REPAIR PROTEIN MUTS FAMILY MEMBER"/>
    <property type="match status" value="1"/>
</dbReference>
<dbReference type="InterPro" id="IPR045076">
    <property type="entry name" value="MutS"/>
</dbReference>
<dbReference type="Gene3D" id="3.40.50.300">
    <property type="entry name" value="P-loop containing nucleotide triphosphate hydrolases"/>
    <property type="match status" value="1"/>
</dbReference>
<dbReference type="GO" id="GO:0030983">
    <property type="term" value="F:mismatched DNA binding"/>
    <property type="evidence" value="ECO:0007669"/>
    <property type="project" value="InterPro"/>
</dbReference>
<dbReference type="SUPFAM" id="SSF52540">
    <property type="entry name" value="P-loop containing nucleoside triphosphate hydrolases"/>
    <property type="match status" value="1"/>
</dbReference>
<dbReference type="PANTHER" id="PTHR11361:SF21">
    <property type="entry name" value="MUTS PROTEIN HOMOLOG 4"/>
    <property type="match status" value="1"/>
</dbReference>
<comment type="similarity">
    <text evidence="1">Belongs to the DNA mismatch repair MutS family.</text>
</comment>
<dbReference type="AlphaFoldDB" id="A0A4P9ZTE3"/>
<dbReference type="Proteomes" id="UP000268162">
    <property type="component" value="Unassembled WGS sequence"/>
</dbReference>
<proteinExistence type="inferred from homology"/>
<protein>
    <submittedName>
        <fullName evidence="3">DNA mismatch repair protein muts</fullName>
    </submittedName>
</protein>
<feature type="domain" description="DNA mismatch repair protein MutS clamp" evidence="2">
    <location>
        <begin position="3"/>
        <end position="88"/>
    </location>
</feature>
<dbReference type="EMBL" id="ML002584">
    <property type="protein sequence ID" value="RKP36856.1"/>
    <property type="molecule type" value="Genomic_DNA"/>
</dbReference>
<dbReference type="GO" id="GO:0007131">
    <property type="term" value="P:reciprocal meiotic recombination"/>
    <property type="evidence" value="ECO:0007669"/>
    <property type="project" value="TreeGrafter"/>
</dbReference>
<reference evidence="4" key="1">
    <citation type="journal article" date="2018" name="Nat. Microbiol.">
        <title>Leveraging single-cell genomics to expand the fungal tree of life.</title>
        <authorList>
            <person name="Ahrendt S.R."/>
            <person name="Quandt C.A."/>
            <person name="Ciobanu D."/>
            <person name="Clum A."/>
            <person name="Salamov A."/>
            <person name="Andreopoulos B."/>
            <person name="Cheng J.F."/>
            <person name="Woyke T."/>
            <person name="Pelin A."/>
            <person name="Henrissat B."/>
            <person name="Reynolds N.K."/>
            <person name="Benny G.L."/>
            <person name="Smith M.E."/>
            <person name="James T.Y."/>
            <person name="Grigoriev I.V."/>
        </authorList>
    </citation>
    <scope>NUCLEOTIDE SEQUENCE [LARGE SCALE GENOMIC DNA]</scope>
    <source>
        <strain evidence="4">RSA 468</strain>
    </source>
</reference>
<dbReference type="GO" id="GO:0005524">
    <property type="term" value="F:ATP binding"/>
    <property type="evidence" value="ECO:0007669"/>
    <property type="project" value="InterPro"/>
</dbReference>
<evidence type="ECO:0000313" key="3">
    <source>
        <dbReference type="EMBL" id="RKP36856.1"/>
    </source>
</evidence>